<keyword evidence="3" id="KW-0479">Metal-binding</keyword>
<dbReference type="InterPro" id="IPR029052">
    <property type="entry name" value="Metallo-depent_PP-like"/>
</dbReference>
<dbReference type="GO" id="GO:0009245">
    <property type="term" value="P:lipid A biosynthetic process"/>
    <property type="evidence" value="ECO:0007669"/>
    <property type="project" value="TreeGrafter"/>
</dbReference>
<dbReference type="InterPro" id="IPR004843">
    <property type="entry name" value="Calcineurin-like_PHP"/>
</dbReference>
<proteinExistence type="predicted"/>
<dbReference type="InterPro" id="IPR043461">
    <property type="entry name" value="LpxH-like"/>
</dbReference>
<reference evidence="7" key="2">
    <citation type="submission" date="2021-04" db="EMBL/GenBank/DDBJ databases">
        <authorList>
            <person name="Gilroy R."/>
        </authorList>
    </citation>
    <scope>NUCLEOTIDE SEQUENCE</scope>
    <source>
        <strain evidence="7">ChiHecec2B26-446</strain>
    </source>
</reference>
<reference evidence="7" key="1">
    <citation type="journal article" date="2021" name="PeerJ">
        <title>Extensive microbial diversity within the chicken gut microbiome revealed by metagenomics and culture.</title>
        <authorList>
            <person name="Gilroy R."/>
            <person name="Ravi A."/>
            <person name="Getino M."/>
            <person name="Pursley I."/>
            <person name="Horton D.L."/>
            <person name="Alikhan N.F."/>
            <person name="Baker D."/>
            <person name="Gharbi K."/>
            <person name="Hall N."/>
            <person name="Watson M."/>
            <person name="Adriaenssens E.M."/>
            <person name="Foster-Nyarko E."/>
            <person name="Jarju S."/>
            <person name="Secka A."/>
            <person name="Antonio M."/>
            <person name="Oren A."/>
            <person name="Chaudhuri R.R."/>
            <person name="La Ragione R."/>
            <person name="Hildebrand F."/>
            <person name="Pallen M.J."/>
        </authorList>
    </citation>
    <scope>NUCLEOTIDE SEQUENCE</scope>
    <source>
        <strain evidence="7">ChiHecec2B26-446</strain>
    </source>
</reference>
<evidence type="ECO:0000259" key="6">
    <source>
        <dbReference type="Pfam" id="PF00149"/>
    </source>
</evidence>
<dbReference type="Pfam" id="PF00149">
    <property type="entry name" value="Metallophos"/>
    <property type="match status" value="1"/>
</dbReference>
<evidence type="ECO:0000313" key="7">
    <source>
        <dbReference type="EMBL" id="HIW01066.1"/>
    </source>
</evidence>
<evidence type="ECO:0000256" key="4">
    <source>
        <dbReference type="ARBA" id="ARBA00023136"/>
    </source>
</evidence>
<evidence type="ECO:0000256" key="5">
    <source>
        <dbReference type="ARBA" id="ARBA00023211"/>
    </source>
</evidence>
<dbReference type="SUPFAM" id="SSF56300">
    <property type="entry name" value="Metallo-dependent phosphatases"/>
    <property type="match status" value="1"/>
</dbReference>
<accession>A0A9D1PXG3</accession>
<keyword evidence="4" id="KW-0472">Membrane</keyword>
<feature type="domain" description="Calcineurin-like phosphoesterase" evidence="6">
    <location>
        <begin position="6"/>
        <end position="207"/>
    </location>
</feature>
<evidence type="ECO:0000256" key="1">
    <source>
        <dbReference type="ARBA" id="ARBA00022475"/>
    </source>
</evidence>
<dbReference type="EMBL" id="DXHV01000072">
    <property type="protein sequence ID" value="HIW01066.1"/>
    <property type="molecule type" value="Genomic_DNA"/>
</dbReference>
<dbReference type="PANTHER" id="PTHR34990:SF2">
    <property type="entry name" value="BLL8164 PROTEIN"/>
    <property type="match status" value="1"/>
</dbReference>
<evidence type="ECO:0000256" key="2">
    <source>
        <dbReference type="ARBA" id="ARBA00022519"/>
    </source>
</evidence>
<organism evidence="7 8">
    <name type="scientific">Candidatus Desulfovibrio intestinipullorum</name>
    <dbReference type="NCBI Taxonomy" id="2838536"/>
    <lineage>
        <taxon>Bacteria</taxon>
        <taxon>Pseudomonadati</taxon>
        <taxon>Thermodesulfobacteriota</taxon>
        <taxon>Desulfovibrionia</taxon>
        <taxon>Desulfovibrionales</taxon>
        <taxon>Desulfovibrionaceae</taxon>
        <taxon>Desulfovibrio</taxon>
    </lineage>
</organism>
<evidence type="ECO:0000313" key="8">
    <source>
        <dbReference type="Proteomes" id="UP000886752"/>
    </source>
</evidence>
<comment type="caution">
    <text evidence="7">The sequence shown here is derived from an EMBL/GenBank/DDBJ whole genome shotgun (WGS) entry which is preliminary data.</text>
</comment>
<protein>
    <submittedName>
        <fullName evidence="7">UDP-2,3-diacylglucosamine diphosphatase</fullName>
    </submittedName>
</protein>
<dbReference type="CDD" id="cd07398">
    <property type="entry name" value="MPP_YbbF-LpxH"/>
    <property type="match status" value="1"/>
</dbReference>
<keyword evidence="2" id="KW-0997">Cell inner membrane</keyword>
<keyword evidence="1" id="KW-1003">Cell membrane</keyword>
<evidence type="ECO:0000256" key="3">
    <source>
        <dbReference type="ARBA" id="ARBA00022723"/>
    </source>
</evidence>
<dbReference type="Gene3D" id="3.60.21.10">
    <property type="match status" value="1"/>
</dbReference>
<dbReference type="PANTHER" id="PTHR34990">
    <property type="entry name" value="UDP-2,3-DIACYLGLUCOSAMINE HYDROLASE-RELATED"/>
    <property type="match status" value="1"/>
</dbReference>
<dbReference type="AlphaFoldDB" id="A0A9D1PXG3"/>
<gene>
    <name evidence="7" type="ORF">H9894_07760</name>
</gene>
<dbReference type="GO" id="GO:0046872">
    <property type="term" value="F:metal ion binding"/>
    <property type="evidence" value="ECO:0007669"/>
    <property type="project" value="UniProtKB-KW"/>
</dbReference>
<name>A0A9D1PXG3_9BACT</name>
<dbReference type="GO" id="GO:0016020">
    <property type="term" value="C:membrane"/>
    <property type="evidence" value="ECO:0007669"/>
    <property type="project" value="GOC"/>
</dbReference>
<keyword evidence="5" id="KW-0464">Manganese</keyword>
<sequence length="268" mass="30516">MDCYRSVFLSDLHLGSPWCRARNLLSFLESCRFDKLYLVGDILDNWHLKRGHALSRNQLLVWEKLLEFSRTRDVFYLVGNHDAFLDESQPYYAVFRRAFAGMHLCKRIIHTARNGLQYLVEHGDAYDPALRSATLTWAATLGYEVSRNILSRLNAWTNGHLLSPARTEARVLRWQTRLTSVLSDGRNALLNEARRLGLNGVICGHTHLAELQDYNGMTYANCGYWTGPCHVLTEGMDGTLSLQLWGQAWGQFEQTERAPAALTQTPGV</sequence>
<dbReference type="Proteomes" id="UP000886752">
    <property type="component" value="Unassembled WGS sequence"/>
</dbReference>
<dbReference type="GO" id="GO:0008758">
    <property type="term" value="F:UDP-2,3-diacylglucosamine hydrolase activity"/>
    <property type="evidence" value="ECO:0007669"/>
    <property type="project" value="TreeGrafter"/>
</dbReference>